<reference evidence="10 11" key="1">
    <citation type="submission" date="2014-05" db="EMBL/GenBank/DDBJ databases">
        <title>Draft Genome Sequence of Nitratireductor basaltis Strain UMTGB225, A Marine Bacterium Isolated from Green Barrel Tunicate.</title>
        <authorList>
            <person name="Gan H.Y."/>
        </authorList>
    </citation>
    <scope>NUCLEOTIDE SEQUENCE [LARGE SCALE GENOMIC DNA]</scope>
    <source>
        <strain evidence="10 11">UMTGB225</strain>
    </source>
</reference>
<feature type="coiled-coil region" evidence="6">
    <location>
        <begin position="392"/>
        <end position="429"/>
    </location>
</feature>
<dbReference type="GO" id="GO:0005886">
    <property type="term" value="C:plasma membrane"/>
    <property type="evidence" value="ECO:0007669"/>
    <property type="project" value="UniProtKB-SubCell"/>
</dbReference>
<feature type="compositionally biased region" description="Basic and acidic residues" evidence="7">
    <location>
        <begin position="1"/>
        <end position="26"/>
    </location>
</feature>
<name>A0A084UDU5_9HYPH</name>
<dbReference type="eggNOG" id="COG3206">
    <property type="taxonomic scope" value="Bacteria"/>
</dbReference>
<feature type="compositionally biased region" description="Basic and acidic residues" evidence="7">
    <location>
        <begin position="519"/>
        <end position="538"/>
    </location>
</feature>
<evidence type="ECO:0000313" key="11">
    <source>
        <dbReference type="Proteomes" id="UP000053675"/>
    </source>
</evidence>
<evidence type="ECO:0000256" key="2">
    <source>
        <dbReference type="ARBA" id="ARBA00022475"/>
    </source>
</evidence>
<dbReference type="Proteomes" id="UP000053675">
    <property type="component" value="Unassembled WGS sequence"/>
</dbReference>
<evidence type="ECO:0000256" key="7">
    <source>
        <dbReference type="SAM" id="MobiDB-lite"/>
    </source>
</evidence>
<evidence type="ECO:0000256" key="8">
    <source>
        <dbReference type="SAM" id="Phobius"/>
    </source>
</evidence>
<keyword evidence="5 8" id="KW-0472">Membrane</keyword>
<dbReference type="InterPro" id="IPR003856">
    <property type="entry name" value="LPS_length_determ_N"/>
</dbReference>
<comment type="subcellular location">
    <subcellularLocation>
        <location evidence="1">Cell membrane</location>
        <topology evidence="1">Multi-pass membrane protein</topology>
    </subcellularLocation>
</comment>
<evidence type="ECO:0000256" key="1">
    <source>
        <dbReference type="ARBA" id="ARBA00004651"/>
    </source>
</evidence>
<feature type="coiled-coil region" evidence="6">
    <location>
        <begin position="246"/>
        <end position="309"/>
    </location>
</feature>
<keyword evidence="2" id="KW-1003">Cell membrane</keyword>
<feature type="region of interest" description="Disordered" evidence="7">
    <location>
        <begin position="1"/>
        <end position="50"/>
    </location>
</feature>
<evidence type="ECO:0000256" key="6">
    <source>
        <dbReference type="SAM" id="Coils"/>
    </source>
</evidence>
<feature type="transmembrane region" description="Helical" evidence="8">
    <location>
        <begin position="478"/>
        <end position="500"/>
    </location>
</feature>
<feature type="region of interest" description="Disordered" evidence="7">
    <location>
        <begin position="511"/>
        <end position="538"/>
    </location>
</feature>
<dbReference type="InterPro" id="IPR050445">
    <property type="entry name" value="Bact_polysacc_biosynth/exp"/>
</dbReference>
<evidence type="ECO:0000256" key="4">
    <source>
        <dbReference type="ARBA" id="ARBA00022989"/>
    </source>
</evidence>
<comment type="caution">
    <text evidence="10">The sequence shown here is derived from an EMBL/GenBank/DDBJ whole genome shotgun (WGS) entry which is preliminary data.</text>
</comment>
<feature type="transmembrane region" description="Helical" evidence="8">
    <location>
        <begin position="68"/>
        <end position="89"/>
    </location>
</feature>
<feature type="coiled-coil region" evidence="6">
    <location>
        <begin position="580"/>
        <end position="607"/>
    </location>
</feature>
<proteinExistence type="predicted"/>
<protein>
    <submittedName>
        <fullName evidence="10">Lipopolysaccharide biosynthesis protein</fullName>
    </submittedName>
</protein>
<keyword evidence="11" id="KW-1185">Reference proteome</keyword>
<organism evidence="10 11">
    <name type="scientific">Nitratireductor basaltis</name>
    <dbReference type="NCBI Taxonomy" id="472175"/>
    <lineage>
        <taxon>Bacteria</taxon>
        <taxon>Pseudomonadati</taxon>
        <taxon>Pseudomonadota</taxon>
        <taxon>Alphaproteobacteria</taxon>
        <taxon>Hyphomicrobiales</taxon>
        <taxon>Phyllobacteriaceae</taxon>
        <taxon>Nitratireductor</taxon>
    </lineage>
</organism>
<accession>A0A084UDU5</accession>
<keyword evidence="3 8" id="KW-0812">Transmembrane</keyword>
<dbReference type="PANTHER" id="PTHR32309">
    <property type="entry name" value="TYROSINE-PROTEIN KINASE"/>
    <property type="match status" value="1"/>
</dbReference>
<dbReference type="GO" id="GO:0004713">
    <property type="term" value="F:protein tyrosine kinase activity"/>
    <property type="evidence" value="ECO:0007669"/>
    <property type="project" value="TreeGrafter"/>
</dbReference>
<dbReference type="PATRIC" id="fig|472175.3.peg.2165"/>
<evidence type="ECO:0000259" key="9">
    <source>
        <dbReference type="Pfam" id="PF02706"/>
    </source>
</evidence>
<dbReference type="STRING" id="472175.EL18_02175"/>
<keyword evidence="4 8" id="KW-1133">Transmembrane helix</keyword>
<evidence type="ECO:0000313" key="10">
    <source>
        <dbReference type="EMBL" id="KFB11131.1"/>
    </source>
</evidence>
<gene>
    <name evidence="10" type="ORF">EL18_02175</name>
</gene>
<dbReference type="PANTHER" id="PTHR32309:SF13">
    <property type="entry name" value="FERRIC ENTEROBACTIN TRANSPORT PROTEIN FEPE"/>
    <property type="match status" value="1"/>
</dbReference>
<dbReference type="Pfam" id="PF02706">
    <property type="entry name" value="Wzz"/>
    <property type="match status" value="1"/>
</dbReference>
<keyword evidence="6" id="KW-0175">Coiled coil</keyword>
<feature type="compositionally biased region" description="Basic and acidic residues" evidence="7">
    <location>
        <begin position="35"/>
        <end position="50"/>
    </location>
</feature>
<feature type="domain" description="Polysaccharide chain length determinant N-terminal" evidence="9">
    <location>
        <begin position="61"/>
        <end position="148"/>
    </location>
</feature>
<evidence type="ECO:0000256" key="5">
    <source>
        <dbReference type="ARBA" id="ARBA00023136"/>
    </source>
</evidence>
<evidence type="ECO:0000256" key="3">
    <source>
        <dbReference type="ARBA" id="ARBA00022692"/>
    </source>
</evidence>
<sequence>MPPRDDRAKTSWWERLKGRDARHEPQPDTSPPPRSRSDNQVRDGSNERQDQYWRPIIDPMRVISGIAAARWVIVLTTIIGGVLGVLVALSTPKEYYASTELLFDPRNLQLVERELTRDGLPSDATLALIENQVSIIRSGTVLNQVVDRLALDEDPEFNGQGSGGLLTTILGRAAGSTASSEAERKALAVSNLAEKLSVGRSARTFIIYIGATTQDPDKSVDVATTVAEVYMETAGNMQAQTADRATNEITDRLGELQTELAAAEQAVADFKAQNDIIDVQGRLISEDEILKLNDQLSTARARTAELNARVSTARELGVEDVLGGALPEQVASPVMTELLSQYTALKQQADRASIRLGPRHPDNQAIQAELAGVRDAIARELRRVAASMQVELKRAVELEQDLAARLARLKVQKGDLETDQVKLRELEREAGARRSVYEAFLLRARETGEQRDLNTSNVSVISPAYAPLLSEPPTRKTIAIAGALLGFLAGVALGALWGAWTSLRDNMRGQPAGAPVYSSDHDNPPPRGRERYAEDRARDREVSGYPYGQETYAAAPRADYGTHGQYQYDRDERTAYHDAGEQVDEQVHQLREELRALRMEMDMLAAKRAAYR</sequence>
<dbReference type="AlphaFoldDB" id="A0A084UDU5"/>
<dbReference type="EMBL" id="JMQM01000001">
    <property type="protein sequence ID" value="KFB11131.1"/>
    <property type="molecule type" value="Genomic_DNA"/>
</dbReference>